<feature type="signal peptide" evidence="2">
    <location>
        <begin position="1"/>
        <end position="24"/>
    </location>
</feature>
<dbReference type="EMBL" id="RBLC01000001">
    <property type="protein sequence ID" value="RKS25612.1"/>
    <property type="molecule type" value="Genomic_DNA"/>
</dbReference>
<evidence type="ECO:0000256" key="2">
    <source>
        <dbReference type="SAM" id="SignalP"/>
    </source>
</evidence>
<protein>
    <submittedName>
        <fullName evidence="4">Putative membrane protein</fullName>
    </submittedName>
</protein>
<dbReference type="Pfam" id="PF13628">
    <property type="entry name" value="DUF4142"/>
    <property type="match status" value="1"/>
</dbReference>
<dbReference type="RefSeq" id="WP_121374996.1">
    <property type="nucleotide sequence ID" value="NZ_RBLC01000001.1"/>
</dbReference>
<comment type="caution">
    <text evidence="4">The sequence shown here is derived from an EMBL/GenBank/DDBJ whole genome shotgun (WGS) entry which is preliminary data.</text>
</comment>
<evidence type="ECO:0000259" key="3">
    <source>
        <dbReference type="Pfam" id="PF13628"/>
    </source>
</evidence>
<feature type="domain" description="DUF4142" evidence="3">
    <location>
        <begin position="54"/>
        <end position="189"/>
    </location>
</feature>
<feature type="compositionally biased region" description="Basic and acidic residues" evidence="1">
    <location>
        <begin position="42"/>
        <end position="51"/>
    </location>
</feature>
<keyword evidence="2" id="KW-0732">Signal</keyword>
<dbReference type="PANTHER" id="PTHR38593">
    <property type="entry name" value="BLR2558 PROTEIN"/>
    <property type="match status" value="1"/>
</dbReference>
<organism evidence="4 5">
    <name type="scientific">Flavobacterium endophyticum</name>
    <dbReference type="NCBI Taxonomy" id="1540163"/>
    <lineage>
        <taxon>Bacteria</taxon>
        <taxon>Pseudomonadati</taxon>
        <taxon>Bacteroidota</taxon>
        <taxon>Flavobacteriia</taxon>
        <taxon>Flavobacteriales</taxon>
        <taxon>Flavobacteriaceae</taxon>
        <taxon>Flavobacterium</taxon>
    </lineage>
</organism>
<dbReference type="PANTHER" id="PTHR38593:SF1">
    <property type="entry name" value="BLR2558 PROTEIN"/>
    <property type="match status" value="1"/>
</dbReference>
<dbReference type="Proteomes" id="UP000277579">
    <property type="component" value="Unassembled WGS sequence"/>
</dbReference>
<sequence>MKNNIVIKKLFGSLILLLVLAAMSCKNENKSAEMEEVAQEENGSKSDGIKNAEDDAQYLVEAAATDLQEIEIGKLAQQKSSDPDVKAFGKMLEEDHMKSSAEVKKLAQLKNISLPGTLTEDGQKMYEELDEKAGLDFDRKFAEMMVDGHQKAIDKMEKAAEGASDEEIRAWASGKIPTLTGHLEHAKSLKAIIGAKK</sequence>
<feature type="chain" id="PRO_5019760454" evidence="2">
    <location>
        <begin position="25"/>
        <end position="197"/>
    </location>
</feature>
<evidence type="ECO:0000313" key="5">
    <source>
        <dbReference type="Proteomes" id="UP000277579"/>
    </source>
</evidence>
<keyword evidence="5" id="KW-1185">Reference proteome</keyword>
<dbReference type="Gene3D" id="1.20.1260.10">
    <property type="match status" value="1"/>
</dbReference>
<gene>
    <name evidence="4" type="ORF">CLV94_0650</name>
</gene>
<proteinExistence type="predicted"/>
<evidence type="ECO:0000256" key="1">
    <source>
        <dbReference type="SAM" id="MobiDB-lite"/>
    </source>
</evidence>
<name>A0A495MKN2_9FLAO</name>
<evidence type="ECO:0000313" key="4">
    <source>
        <dbReference type="EMBL" id="RKS25612.1"/>
    </source>
</evidence>
<dbReference type="InterPro" id="IPR012347">
    <property type="entry name" value="Ferritin-like"/>
</dbReference>
<reference evidence="4 5" key="1">
    <citation type="submission" date="2018-10" db="EMBL/GenBank/DDBJ databases">
        <title>Genomic Encyclopedia of Archaeal and Bacterial Type Strains, Phase II (KMG-II): from individual species to whole genera.</title>
        <authorList>
            <person name="Goeker M."/>
        </authorList>
    </citation>
    <scope>NUCLEOTIDE SEQUENCE [LARGE SCALE GENOMIC DNA]</scope>
    <source>
        <strain evidence="4 5">DSM 29537</strain>
    </source>
</reference>
<accession>A0A495MKN2</accession>
<dbReference type="InterPro" id="IPR025419">
    <property type="entry name" value="DUF4142"/>
</dbReference>
<feature type="region of interest" description="Disordered" evidence="1">
    <location>
        <begin position="32"/>
        <end position="51"/>
    </location>
</feature>
<dbReference type="AlphaFoldDB" id="A0A495MKN2"/>
<dbReference type="PROSITE" id="PS51257">
    <property type="entry name" value="PROKAR_LIPOPROTEIN"/>
    <property type="match status" value="1"/>
</dbReference>
<dbReference type="OrthoDB" id="883203at2"/>